<reference evidence="1 2" key="1">
    <citation type="submission" date="2018-06" db="EMBL/GenBank/DDBJ databases">
        <title>Genomic Encyclopedia of Type Strains, Phase III (KMG-III): the genomes of soil and plant-associated and newly described type strains.</title>
        <authorList>
            <person name="Whitman W."/>
        </authorList>
    </citation>
    <scope>NUCLEOTIDE SEQUENCE [LARGE SCALE GENOMIC DNA]</scope>
    <source>
        <strain evidence="1 2">CGMCC 4.7090</strain>
    </source>
</reference>
<evidence type="ECO:0000313" key="2">
    <source>
        <dbReference type="Proteomes" id="UP000249341"/>
    </source>
</evidence>
<evidence type="ECO:0000313" key="1">
    <source>
        <dbReference type="EMBL" id="RAK42859.1"/>
    </source>
</evidence>
<dbReference type="Proteomes" id="UP000249341">
    <property type="component" value="Unassembled WGS sequence"/>
</dbReference>
<organism evidence="1 2">
    <name type="scientific">Actinoplanes lutulentus</name>
    <dbReference type="NCBI Taxonomy" id="1287878"/>
    <lineage>
        <taxon>Bacteria</taxon>
        <taxon>Bacillati</taxon>
        <taxon>Actinomycetota</taxon>
        <taxon>Actinomycetes</taxon>
        <taxon>Micromonosporales</taxon>
        <taxon>Micromonosporaceae</taxon>
        <taxon>Actinoplanes</taxon>
    </lineage>
</organism>
<sequence length="197" mass="21253">MTCGGCLWQHDEMLVLFAHSGTGSTVATVHRGDGVVLQLPGYDRKHRVPHDLAHFATERTLGLSDGVFGSIAAGGVFSNMKLISGKPRHDAAQRSRLLLEAHKRALTTAELLAGVVHQVVEDGDADRVTALARDAWISFDGGDFPWSDEQVTRAAAELGELAVEWEAHGAVRAVWPDDLVAPMPVPHGVKRGRRGRT</sequence>
<dbReference type="EMBL" id="QLMJ01000002">
    <property type="protein sequence ID" value="RAK42859.1"/>
    <property type="molecule type" value="Genomic_DNA"/>
</dbReference>
<comment type="caution">
    <text evidence="1">The sequence shown here is derived from an EMBL/GenBank/DDBJ whole genome shotgun (WGS) entry which is preliminary data.</text>
</comment>
<name>A0A327ZJN3_9ACTN</name>
<gene>
    <name evidence="1" type="ORF">B0I29_102685</name>
</gene>
<keyword evidence="2" id="KW-1185">Reference proteome</keyword>
<accession>A0A327ZJN3</accession>
<protein>
    <submittedName>
        <fullName evidence="1">Uncharacterized protein</fullName>
    </submittedName>
</protein>
<proteinExistence type="predicted"/>
<dbReference type="AlphaFoldDB" id="A0A327ZJN3"/>